<dbReference type="PATRIC" id="fig|797209.4.peg.3442"/>
<name>E7QXH6_HALPU</name>
<dbReference type="Proteomes" id="UP000003751">
    <property type="component" value="Unassembled WGS sequence"/>
</dbReference>
<gene>
    <name evidence="3" type="ORF">ZOD2009_17573</name>
</gene>
<accession>E7QXH6</accession>
<dbReference type="STRING" id="797209.GCA_000376445_02929"/>
<evidence type="ECO:0000313" key="3">
    <source>
        <dbReference type="EMBL" id="EFW90979.1"/>
    </source>
</evidence>
<proteinExistence type="predicted"/>
<dbReference type="OrthoDB" id="246303at2157"/>
<feature type="compositionally biased region" description="Basic and acidic residues" evidence="1">
    <location>
        <begin position="47"/>
        <end position="61"/>
    </location>
</feature>
<keyword evidence="2" id="KW-0472">Membrane</keyword>
<feature type="region of interest" description="Disordered" evidence="1">
    <location>
        <begin position="38"/>
        <end position="61"/>
    </location>
</feature>
<evidence type="ECO:0000256" key="1">
    <source>
        <dbReference type="SAM" id="MobiDB-lite"/>
    </source>
</evidence>
<keyword evidence="2" id="KW-1133">Transmembrane helix</keyword>
<comment type="caution">
    <text evidence="3">The sequence shown here is derived from an EMBL/GenBank/DDBJ whole genome shotgun (WGS) entry which is preliminary data.</text>
</comment>
<sequence length="61" mass="7199">MDFWEGVRWLGETVPFFTVLPAFIGILVLVWMFAPELSTRRPTPTHPDGEYRFDPDDFEPR</sequence>
<evidence type="ECO:0000313" key="4">
    <source>
        <dbReference type="Proteomes" id="UP000003751"/>
    </source>
</evidence>
<dbReference type="EMBL" id="AEMG01000019">
    <property type="protein sequence ID" value="EFW90979.1"/>
    <property type="molecule type" value="Genomic_DNA"/>
</dbReference>
<reference evidence="3 4" key="1">
    <citation type="journal article" date="2014" name="ISME J.">
        <title>Trehalose/2-sulfotrehalose biosynthesis and glycine-betaine uptake are widely spread mechanisms for osmoadaptation in the Halobacteriales.</title>
        <authorList>
            <person name="Youssef N.H."/>
            <person name="Savage-Ashlock K.N."/>
            <person name="McCully A.L."/>
            <person name="Luedtke B."/>
            <person name="Shaw E.I."/>
            <person name="Hoff W.D."/>
            <person name="Elshahed M.S."/>
        </authorList>
    </citation>
    <scope>NUCLEOTIDE SEQUENCE [LARGE SCALE GENOMIC DNA]</scope>
    <source>
        <strain evidence="3 4">DX253</strain>
    </source>
</reference>
<organism evidence="3 4">
    <name type="scientific">Haladaptatus paucihalophilus DX253</name>
    <dbReference type="NCBI Taxonomy" id="797209"/>
    <lineage>
        <taxon>Archaea</taxon>
        <taxon>Methanobacteriati</taxon>
        <taxon>Methanobacteriota</taxon>
        <taxon>Stenosarchaea group</taxon>
        <taxon>Halobacteria</taxon>
        <taxon>Halobacteriales</taxon>
        <taxon>Haladaptataceae</taxon>
        <taxon>Haladaptatus</taxon>
    </lineage>
</organism>
<evidence type="ECO:0000256" key="2">
    <source>
        <dbReference type="SAM" id="Phobius"/>
    </source>
</evidence>
<protein>
    <submittedName>
        <fullName evidence="3">Uncharacterized protein</fullName>
    </submittedName>
</protein>
<dbReference type="AlphaFoldDB" id="E7QXH6"/>
<keyword evidence="2" id="KW-0812">Transmembrane</keyword>
<feature type="transmembrane region" description="Helical" evidence="2">
    <location>
        <begin position="14"/>
        <end position="34"/>
    </location>
</feature>